<organism evidence="2 3">
    <name type="scientific">Jeotgalibacillus terrae</name>
    <dbReference type="NCBI Taxonomy" id="587735"/>
    <lineage>
        <taxon>Bacteria</taxon>
        <taxon>Bacillati</taxon>
        <taxon>Bacillota</taxon>
        <taxon>Bacilli</taxon>
        <taxon>Bacillales</taxon>
        <taxon>Caryophanaceae</taxon>
        <taxon>Jeotgalibacillus</taxon>
    </lineage>
</organism>
<reference evidence="3" key="1">
    <citation type="journal article" date="2019" name="Int. J. Syst. Evol. Microbiol.">
        <title>The Global Catalogue of Microorganisms (GCM) 10K type strain sequencing project: providing services to taxonomists for standard genome sequencing and annotation.</title>
        <authorList>
            <consortium name="The Broad Institute Genomics Platform"/>
            <consortium name="The Broad Institute Genome Sequencing Center for Infectious Disease"/>
            <person name="Wu L."/>
            <person name="Ma J."/>
        </authorList>
    </citation>
    <scope>NUCLEOTIDE SEQUENCE [LARGE SCALE GENOMIC DNA]</scope>
    <source>
        <strain evidence="3">KCTC 13528</strain>
    </source>
</reference>
<dbReference type="RefSeq" id="WP_204728069.1">
    <property type="nucleotide sequence ID" value="NZ_JAFBDK010000002.1"/>
</dbReference>
<keyword evidence="1" id="KW-0812">Transmembrane</keyword>
<keyword evidence="1" id="KW-0472">Membrane</keyword>
<keyword evidence="1" id="KW-1133">Transmembrane helix</keyword>
<sequence>MLELLTSIIPLIFIAYTVHKYREKILSLPIKHIFVVAGLFFVTIAAATFLIYYVGNWLVGMIPWSPLRLPAFIVIVIAVIYPAKWLLWSTVFRVLYVDAQLK</sequence>
<keyword evidence="3" id="KW-1185">Reference proteome</keyword>
<feature type="transmembrane region" description="Helical" evidence="1">
    <location>
        <begin position="30"/>
        <end position="55"/>
    </location>
</feature>
<accession>A0ABW5ZDF6</accession>
<gene>
    <name evidence="2" type="ORF">ACFS5P_00680</name>
</gene>
<dbReference type="Proteomes" id="UP001597561">
    <property type="component" value="Unassembled WGS sequence"/>
</dbReference>
<feature type="transmembrane region" description="Helical" evidence="1">
    <location>
        <begin position="67"/>
        <end position="88"/>
    </location>
</feature>
<evidence type="ECO:0000313" key="2">
    <source>
        <dbReference type="EMBL" id="MFD2910381.1"/>
    </source>
</evidence>
<dbReference type="EMBL" id="JBHUPG010000001">
    <property type="protein sequence ID" value="MFD2910381.1"/>
    <property type="molecule type" value="Genomic_DNA"/>
</dbReference>
<name>A0ABW5ZDF6_9BACL</name>
<proteinExistence type="predicted"/>
<evidence type="ECO:0000256" key="1">
    <source>
        <dbReference type="SAM" id="Phobius"/>
    </source>
</evidence>
<comment type="caution">
    <text evidence="2">The sequence shown here is derived from an EMBL/GenBank/DDBJ whole genome shotgun (WGS) entry which is preliminary data.</text>
</comment>
<protein>
    <submittedName>
        <fullName evidence="2">Uncharacterized protein</fullName>
    </submittedName>
</protein>
<evidence type="ECO:0000313" key="3">
    <source>
        <dbReference type="Proteomes" id="UP001597561"/>
    </source>
</evidence>